<dbReference type="InterPro" id="IPR011604">
    <property type="entry name" value="PDDEXK-like_dom_sf"/>
</dbReference>
<dbReference type="Gene3D" id="3.90.320.10">
    <property type="match status" value="1"/>
</dbReference>
<evidence type="ECO:0000313" key="3">
    <source>
        <dbReference type="Proteomes" id="UP000185895"/>
    </source>
</evidence>
<evidence type="ECO:0000313" key="2">
    <source>
        <dbReference type="EMBL" id="OEY92221.1"/>
    </source>
</evidence>
<dbReference type="RefSeq" id="WP_070070817.1">
    <property type="nucleotide sequence ID" value="NZ_MKKK01000067.1"/>
</dbReference>
<dbReference type="OrthoDB" id="256590at2"/>
<dbReference type="InterPro" id="IPR024432">
    <property type="entry name" value="Put_RecE_PDDEXK-like_dom"/>
</dbReference>
<dbReference type="STRING" id="1262585.BJI46_05570"/>
<dbReference type="Pfam" id="PF12684">
    <property type="entry name" value="DUF3799"/>
    <property type="match status" value="1"/>
</dbReference>
<gene>
    <name evidence="2" type="ORF">BJI46_05570</name>
</gene>
<organism evidence="2 3">
    <name type="scientific">Acinetobacter qingfengensis</name>
    <dbReference type="NCBI Taxonomy" id="1262585"/>
    <lineage>
        <taxon>Bacteria</taxon>
        <taxon>Pseudomonadati</taxon>
        <taxon>Pseudomonadota</taxon>
        <taxon>Gammaproteobacteria</taxon>
        <taxon>Moraxellales</taxon>
        <taxon>Moraxellaceae</taxon>
        <taxon>Acinetobacter</taxon>
    </lineage>
</organism>
<sequence>MNTQVDRDQFLAKSELIEKMSNADYHAHPAFSSSQLKDLLRSAAHFYVNSISKEVEKTATAAMDLGTLTHTLFLEPDTFEAEFILMPEDAPSRPTSAQLNAKKPSDETIAKIEWWQAFEQQAAEKQIISIDDFQTATKMAEQLRSLSMFSNMQNHIGMPEASFFFTDPIYDLQLRVRPDWHIKPCDQYPNGLIIDLKTTDDARPHAFSNTCDKFCYDLSAAMYQEGFQQVYQTEGKPNFIFLVVERKAPFNVKQYTGSDCKTDLSPNHWSNG</sequence>
<comment type="caution">
    <text evidence="2">The sequence shown here is derived from an EMBL/GenBank/DDBJ whole genome shotgun (WGS) entry which is preliminary data.</text>
</comment>
<accession>A0A1E7QYU9</accession>
<dbReference type="EMBL" id="MKKK01000067">
    <property type="protein sequence ID" value="OEY92221.1"/>
    <property type="molecule type" value="Genomic_DNA"/>
</dbReference>
<keyword evidence="3" id="KW-1185">Reference proteome</keyword>
<proteinExistence type="predicted"/>
<name>A0A1E7QYU9_9GAMM</name>
<feature type="domain" description="Putative exodeoxyribonuclease 8 PDDEXK-like" evidence="1">
    <location>
        <begin position="32"/>
        <end position="258"/>
    </location>
</feature>
<dbReference type="AlphaFoldDB" id="A0A1E7QYU9"/>
<protein>
    <recommendedName>
        <fullName evidence="1">Putative exodeoxyribonuclease 8 PDDEXK-like domain-containing protein</fullName>
    </recommendedName>
</protein>
<reference evidence="2 3" key="1">
    <citation type="submission" date="2016-09" db="EMBL/GenBank/DDBJ databases">
        <authorList>
            <person name="Capua I."/>
            <person name="De Benedictis P."/>
            <person name="Joannis T."/>
            <person name="Lombin L.H."/>
            <person name="Cattoli G."/>
        </authorList>
    </citation>
    <scope>NUCLEOTIDE SEQUENCE [LARGE SCALE GENOMIC DNA]</scope>
    <source>
        <strain evidence="2 3">ANC 4671</strain>
    </source>
</reference>
<evidence type="ECO:0000259" key="1">
    <source>
        <dbReference type="Pfam" id="PF12684"/>
    </source>
</evidence>
<dbReference type="Proteomes" id="UP000185895">
    <property type="component" value="Unassembled WGS sequence"/>
</dbReference>